<feature type="transmembrane region" description="Helical" evidence="2">
    <location>
        <begin position="40"/>
        <end position="59"/>
    </location>
</feature>
<dbReference type="EMBL" id="JBEVYD010000001">
    <property type="protein sequence ID" value="KAL3235254.1"/>
    <property type="molecule type" value="Genomic_DNA"/>
</dbReference>
<keyword evidence="2" id="KW-1133">Transmembrane helix</keyword>
<feature type="transmembrane region" description="Helical" evidence="2">
    <location>
        <begin position="6"/>
        <end position="28"/>
    </location>
</feature>
<sequence length="424" mass="46835">MMLNGVLWYFKWTVRLLCGWLWAVVWWIQRSIMFFVRPVVLFLATFVVAPVRIAVWNWVQFMTLPLNVFLKLTVGSTWSELLRGSGDWFSKYVAVTIFQYTASVVLLGVGLGLCCGVSLGVFHHYAGVPSYYVEIPLRFWRLPGYLFDLVWTRLRTRIPESVLRLPETLSATLAASLPPLPDEFTVAAVRSWLRVFLGLEESSLVAATSQGLPSQGLPSQGLPSPPSTPKFSPYDKGLFLRDFHTGGSGGARVSGTRVAAGPLPTVPHARTASTTTSEVANAQVRFTPRRQTLEVESLPQHLEPHSPEPVSMPHRHELLPQHHETVSLPERHESVSLPVSLPGSLPGSLSGSLPGSLPGALAGILPEQNADTSTTTANETSNVWDEFDTIPSLLDEDTDRLTTVTNRRQKQPASDVIEIRKMKP</sequence>
<keyword evidence="2" id="KW-0812">Transmembrane</keyword>
<evidence type="ECO:0000313" key="4">
    <source>
        <dbReference type="Proteomes" id="UP001623330"/>
    </source>
</evidence>
<accession>A0ABR4P0U7</accession>
<feature type="compositionally biased region" description="Low complexity" evidence="1">
    <location>
        <begin position="210"/>
        <end position="222"/>
    </location>
</feature>
<feature type="region of interest" description="Disordered" evidence="1">
    <location>
        <begin position="404"/>
        <end position="424"/>
    </location>
</feature>
<name>A0ABR4P0U7_9SACH</name>
<proteinExistence type="predicted"/>
<evidence type="ECO:0000256" key="1">
    <source>
        <dbReference type="SAM" id="MobiDB-lite"/>
    </source>
</evidence>
<feature type="transmembrane region" description="Helical" evidence="2">
    <location>
        <begin position="97"/>
        <end position="122"/>
    </location>
</feature>
<organism evidence="3 4">
    <name type="scientific">Nakaseomyces bracarensis</name>
    <dbReference type="NCBI Taxonomy" id="273131"/>
    <lineage>
        <taxon>Eukaryota</taxon>
        <taxon>Fungi</taxon>
        <taxon>Dikarya</taxon>
        <taxon>Ascomycota</taxon>
        <taxon>Saccharomycotina</taxon>
        <taxon>Saccharomycetes</taxon>
        <taxon>Saccharomycetales</taxon>
        <taxon>Saccharomycetaceae</taxon>
        <taxon>Nakaseomyces</taxon>
    </lineage>
</organism>
<keyword evidence="2" id="KW-0472">Membrane</keyword>
<gene>
    <name evidence="3" type="ORF">RNJ44_00013</name>
</gene>
<keyword evidence="4" id="KW-1185">Reference proteome</keyword>
<evidence type="ECO:0000256" key="2">
    <source>
        <dbReference type="SAM" id="Phobius"/>
    </source>
</evidence>
<feature type="region of interest" description="Disordered" evidence="1">
    <location>
        <begin position="210"/>
        <end position="229"/>
    </location>
</feature>
<dbReference type="Proteomes" id="UP001623330">
    <property type="component" value="Unassembled WGS sequence"/>
</dbReference>
<comment type="caution">
    <text evidence="3">The sequence shown here is derived from an EMBL/GenBank/DDBJ whole genome shotgun (WGS) entry which is preliminary data.</text>
</comment>
<evidence type="ECO:0000313" key="3">
    <source>
        <dbReference type="EMBL" id="KAL3235254.1"/>
    </source>
</evidence>
<protein>
    <submittedName>
        <fullName evidence="3">Uncharacterized protein</fullName>
    </submittedName>
</protein>
<reference evidence="3 4" key="1">
    <citation type="submission" date="2024-05" db="EMBL/GenBank/DDBJ databases">
        <title>Long read based assembly of the Candida bracarensis genome reveals expanded adhesin content.</title>
        <authorList>
            <person name="Marcet-Houben M."/>
            <person name="Ksiezopolska E."/>
            <person name="Gabaldon T."/>
        </authorList>
    </citation>
    <scope>NUCLEOTIDE SEQUENCE [LARGE SCALE GENOMIC DNA]</scope>
    <source>
        <strain evidence="3 4">CBM6</strain>
    </source>
</reference>